<evidence type="ECO:0000256" key="9">
    <source>
        <dbReference type="RuleBase" id="RU000688"/>
    </source>
</evidence>
<feature type="transmembrane region" description="Helical" evidence="10">
    <location>
        <begin position="44"/>
        <end position="65"/>
    </location>
</feature>
<dbReference type="PANTHER" id="PTHR24372:SF80">
    <property type="entry name" value="FI21465P1-RELATED"/>
    <property type="match status" value="1"/>
</dbReference>
<feature type="transmembrane region" description="Helical" evidence="10">
    <location>
        <begin position="159"/>
        <end position="184"/>
    </location>
</feature>
<dbReference type="InterPro" id="IPR017452">
    <property type="entry name" value="GPCR_Rhodpsn_7TM"/>
</dbReference>
<evidence type="ECO:0000256" key="7">
    <source>
        <dbReference type="ARBA" id="ARBA00023136"/>
    </source>
</evidence>
<feature type="domain" description="G-protein coupled receptors family 1 profile" evidence="11">
    <location>
        <begin position="54"/>
        <end position="312"/>
    </location>
</feature>
<dbReference type="GO" id="GO:0009755">
    <property type="term" value="P:hormone-mediated signaling pathway"/>
    <property type="evidence" value="ECO:0007669"/>
    <property type="project" value="TreeGrafter"/>
</dbReference>
<evidence type="ECO:0000256" key="8">
    <source>
        <dbReference type="ARBA" id="ARBA00023180"/>
    </source>
</evidence>
<dbReference type="SUPFAM" id="SSF81321">
    <property type="entry name" value="Family A G protein-coupled receptor-like"/>
    <property type="match status" value="1"/>
</dbReference>
<dbReference type="Proteomes" id="UP000285301">
    <property type="component" value="Unassembled WGS sequence"/>
</dbReference>
<name>A0A3S3PXX2_9ACAR</name>
<dbReference type="PROSITE" id="PS00237">
    <property type="entry name" value="G_PROTEIN_RECEP_F1_1"/>
    <property type="match status" value="1"/>
</dbReference>
<reference evidence="12 15" key="1">
    <citation type="journal article" date="2018" name="Gigascience">
        <title>Genomes of trombidid mites reveal novel predicted allergens and laterally-transferred genes associated with secondary metabolism.</title>
        <authorList>
            <person name="Dong X."/>
            <person name="Chaisiri K."/>
            <person name="Xia D."/>
            <person name="Armstrong S.D."/>
            <person name="Fang Y."/>
            <person name="Donnelly M.J."/>
            <person name="Kadowaki T."/>
            <person name="McGarry J.W."/>
            <person name="Darby A.C."/>
            <person name="Makepeace B.L."/>
        </authorList>
    </citation>
    <scope>NUCLEOTIDE SEQUENCE [LARGE SCALE GENOMIC DNA]</scope>
    <source>
        <strain evidence="12">UoL-WK</strain>
    </source>
</reference>
<keyword evidence="4 9" id="KW-0812">Transmembrane</keyword>
<proteinExistence type="inferred from homology"/>
<keyword evidence="15" id="KW-1185">Reference proteome</keyword>
<dbReference type="PRINTS" id="PR01739">
    <property type="entry name" value="RELAXINR"/>
</dbReference>
<dbReference type="STRING" id="1965070.A0A3S3PXX2"/>
<comment type="subcellular location">
    <subcellularLocation>
        <location evidence="1">Membrane</location>
    </subcellularLocation>
</comment>
<evidence type="ECO:0000313" key="12">
    <source>
        <dbReference type="EMBL" id="RWS10186.1"/>
    </source>
</evidence>
<organism evidence="12 15">
    <name type="scientific">Dinothrombium tinctorium</name>
    <dbReference type="NCBI Taxonomy" id="1965070"/>
    <lineage>
        <taxon>Eukaryota</taxon>
        <taxon>Metazoa</taxon>
        <taxon>Ecdysozoa</taxon>
        <taxon>Arthropoda</taxon>
        <taxon>Chelicerata</taxon>
        <taxon>Arachnida</taxon>
        <taxon>Acari</taxon>
        <taxon>Acariformes</taxon>
        <taxon>Trombidiformes</taxon>
        <taxon>Prostigmata</taxon>
        <taxon>Anystina</taxon>
        <taxon>Parasitengona</taxon>
        <taxon>Trombidioidea</taxon>
        <taxon>Trombidiidae</taxon>
        <taxon>Dinothrombium</taxon>
    </lineage>
</organism>
<evidence type="ECO:0000313" key="15">
    <source>
        <dbReference type="Proteomes" id="UP000285301"/>
    </source>
</evidence>
<evidence type="ECO:0000256" key="4">
    <source>
        <dbReference type="ARBA" id="ARBA00022692"/>
    </source>
</evidence>
<reference evidence="12" key="2">
    <citation type="submission" date="2018-11" db="EMBL/GenBank/DDBJ databases">
        <title>Trombidioid mite genomics.</title>
        <authorList>
            <person name="Dong X."/>
        </authorList>
    </citation>
    <scope>NUCLEOTIDE SEQUENCE</scope>
    <source>
        <strain evidence="12">UoL-WK</strain>
    </source>
</reference>
<dbReference type="GO" id="GO:0008528">
    <property type="term" value="F:G protein-coupled peptide receptor activity"/>
    <property type="evidence" value="ECO:0007669"/>
    <property type="project" value="TreeGrafter"/>
</dbReference>
<feature type="transmembrane region" description="Helical" evidence="10">
    <location>
        <begin position="74"/>
        <end position="95"/>
    </location>
</feature>
<dbReference type="EMBL" id="NCKU01002058">
    <property type="protein sequence ID" value="RWS10557.1"/>
    <property type="molecule type" value="Genomic_DNA"/>
</dbReference>
<accession>A0A3S3PXX2</accession>
<dbReference type="PANTHER" id="PTHR24372">
    <property type="entry name" value="GLYCOPROTEIN HORMONE RECEPTOR"/>
    <property type="match status" value="1"/>
</dbReference>
<dbReference type="CDD" id="cd15137">
    <property type="entry name" value="7tmA_Relaxin_R"/>
    <property type="match status" value="1"/>
</dbReference>
<keyword evidence="9 12" id="KW-0675">Receptor</keyword>
<feature type="transmembrane region" description="Helical" evidence="10">
    <location>
        <begin position="261"/>
        <end position="286"/>
    </location>
</feature>
<evidence type="ECO:0000256" key="1">
    <source>
        <dbReference type="ARBA" id="ARBA00004370"/>
    </source>
</evidence>
<keyword evidence="9" id="KW-0297">G-protein coupled receptor</keyword>
<feature type="transmembrane region" description="Helical" evidence="10">
    <location>
        <begin position="213"/>
        <end position="236"/>
    </location>
</feature>
<keyword evidence="5" id="KW-0677">Repeat</keyword>
<dbReference type="EMBL" id="NCKU01002192">
    <property type="protein sequence ID" value="RWS10186.1"/>
    <property type="molecule type" value="Genomic_DNA"/>
</dbReference>
<gene>
    <name evidence="12" type="ORF">B4U79_09812</name>
    <name evidence="14" type="ORF">B4U79_14547</name>
    <name evidence="13" type="ORF">B4U79_15461</name>
</gene>
<feature type="transmembrane region" description="Helical" evidence="10">
    <location>
        <begin position="292"/>
        <end position="315"/>
    </location>
</feature>
<dbReference type="FunFam" id="1.20.1070.10:FF:000023">
    <property type="entry name" value="Relaxin family peptide receptor 1"/>
    <property type="match status" value="1"/>
</dbReference>
<comment type="caution">
    <text evidence="12">The sequence shown here is derived from an EMBL/GenBank/DDBJ whole genome shotgun (WGS) entry which is preliminary data.</text>
</comment>
<evidence type="ECO:0000256" key="2">
    <source>
        <dbReference type="ARBA" id="ARBA00010663"/>
    </source>
</evidence>
<keyword evidence="8" id="KW-0325">Glycoprotein</keyword>
<feature type="transmembrane region" description="Helical" evidence="10">
    <location>
        <begin position="115"/>
        <end position="138"/>
    </location>
</feature>
<evidence type="ECO:0000313" key="14">
    <source>
        <dbReference type="EMBL" id="RWS10557.1"/>
    </source>
</evidence>
<comment type="similarity">
    <text evidence="2 9">Belongs to the G-protein coupled receptor 1 family.</text>
</comment>
<keyword evidence="7 10" id="KW-0472">Membrane</keyword>
<dbReference type="OrthoDB" id="2101615at2759"/>
<dbReference type="Pfam" id="PF00001">
    <property type="entry name" value="7tm_1"/>
    <property type="match status" value="1"/>
</dbReference>
<evidence type="ECO:0000256" key="5">
    <source>
        <dbReference type="ARBA" id="ARBA00022737"/>
    </source>
</evidence>
<dbReference type="GO" id="GO:0005886">
    <property type="term" value="C:plasma membrane"/>
    <property type="evidence" value="ECO:0007669"/>
    <property type="project" value="TreeGrafter"/>
</dbReference>
<evidence type="ECO:0000256" key="10">
    <source>
        <dbReference type="SAM" id="Phobius"/>
    </source>
</evidence>
<evidence type="ECO:0000256" key="3">
    <source>
        <dbReference type="ARBA" id="ARBA00022614"/>
    </source>
</evidence>
<dbReference type="InterPro" id="IPR008112">
    <property type="entry name" value="Relaxin_rcpt"/>
</dbReference>
<dbReference type="AlphaFoldDB" id="A0A3S3PXX2"/>
<evidence type="ECO:0000256" key="6">
    <source>
        <dbReference type="ARBA" id="ARBA00022989"/>
    </source>
</evidence>
<evidence type="ECO:0000259" key="11">
    <source>
        <dbReference type="PROSITE" id="PS50262"/>
    </source>
</evidence>
<dbReference type="PROSITE" id="PS50262">
    <property type="entry name" value="G_PROTEIN_RECEP_F1_2"/>
    <property type="match status" value="1"/>
</dbReference>
<keyword evidence="3" id="KW-0433">Leucine-rich repeat</keyword>
<dbReference type="PRINTS" id="PR00237">
    <property type="entry name" value="GPCRRHODOPSN"/>
</dbReference>
<evidence type="ECO:0000313" key="13">
    <source>
        <dbReference type="EMBL" id="RWS10210.1"/>
    </source>
</evidence>
<dbReference type="EMBL" id="NCKU01002186">
    <property type="protein sequence ID" value="RWS10210.1"/>
    <property type="molecule type" value="Genomic_DNA"/>
</dbReference>
<sequence>MFNRYFSEFRHCLRALHARVCEPRGDGISSVAHLLDNVLLRVSVWIMAVVACCGNLSVLLGRLIIREPNVVHSLFIKNLAVSDFLMGIYLIIIAVNDIKYREVYIKYEFEWRHSWQCSLAGFLSTLSCEASVLIVTIITLDRYFSIVRPLMVRKRSKKFAWTLLSFVWFAAFVFSFLPLLPIAYFGDEYYGSNGVCIPFHIHNPFSEGWEYSLLIFCVVNTINFVFVLFAYLHMFVTISKSASGLRICSLYQHDRVITKRFAFIVGFQFICWIPIMIIKFIALAGINIDESLYAWLAIFLLPVNSALNPVLYTLTTRLFKQQFSKFVYSWRSTPSMTMEPLQSNANRNLSLRNNVNSLSDHTN</sequence>
<keyword evidence="9" id="KW-0807">Transducer</keyword>
<protein>
    <submittedName>
        <fullName evidence="12">Relaxin receptor 1-like protein</fullName>
    </submittedName>
</protein>
<dbReference type="GO" id="GO:0007189">
    <property type="term" value="P:adenylate cyclase-activating G protein-coupled receptor signaling pathway"/>
    <property type="evidence" value="ECO:0007669"/>
    <property type="project" value="TreeGrafter"/>
</dbReference>
<dbReference type="Gene3D" id="1.20.1070.10">
    <property type="entry name" value="Rhodopsin 7-helix transmembrane proteins"/>
    <property type="match status" value="1"/>
</dbReference>
<keyword evidence="6 10" id="KW-1133">Transmembrane helix</keyword>
<dbReference type="InterPro" id="IPR000276">
    <property type="entry name" value="GPCR_Rhodpsn"/>
</dbReference>